<proteinExistence type="predicted"/>
<dbReference type="InterPro" id="IPR019489">
    <property type="entry name" value="Clp_ATPase_C"/>
</dbReference>
<dbReference type="InterPro" id="IPR027417">
    <property type="entry name" value="P-loop_NTPase"/>
</dbReference>
<evidence type="ECO:0000256" key="1">
    <source>
        <dbReference type="ARBA" id="ARBA00022741"/>
    </source>
</evidence>
<evidence type="ECO:0000313" key="5">
    <source>
        <dbReference type="Proteomes" id="UP001180489"/>
    </source>
</evidence>
<dbReference type="SUPFAM" id="SSF52540">
    <property type="entry name" value="P-loop containing nucleoside triphosphate hydrolases"/>
    <property type="match status" value="1"/>
</dbReference>
<dbReference type="PANTHER" id="PTHR11638:SF18">
    <property type="entry name" value="HEAT SHOCK PROTEIN 104"/>
    <property type="match status" value="1"/>
</dbReference>
<name>A0ABU2UYX6_9ACTN</name>
<organism evidence="4 5">
    <name type="scientific">Streptomyces hintoniae</name>
    <dbReference type="NCBI Taxonomy" id="3075521"/>
    <lineage>
        <taxon>Bacteria</taxon>
        <taxon>Bacillati</taxon>
        <taxon>Actinomycetota</taxon>
        <taxon>Actinomycetes</taxon>
        <taxon>Kitasatosporales</taxon>
        <taxon>Streptomycetaceae</taxon>
        <taxon>Streptomyces</taxon>
    </lineage>
</organism>
<accession>A0ABU2UYX6</accession>
<gene>
    <name evidence="4" type="ORF">RM863_40940</name>
</gene>
<protein>
    <recommendedName>
        <fullName evidence="3">Clp ATPase C-terminal domain-containing protein</fullName>
    </recommendedName>
</protein>
<comment type="caution">
    <text evidence="4">The sequence shown here is derived from an EMBL/GenBank/DDBJ whole genome shotgun (WGS) entry which is preliminary data.</text>
</comment>
<dbReference type="Proteomes" id="UP001180489">
    <property type="component" value="Unassembled WGS sequence"/>
</dbReference>
<sequence length="135" mass="15110">IGRPAVRATELVREAVESFFDPEFFNRIDETVVFDAFDDGTAEGVTRKEIYDLIGRLKRRGVALDVDDDVVDFVRRKGFDPVYGARGLRRAIRSELAEPVARAVLTHRASPSGPLALRAHLVERELVFISVVDAE</sequence>
<evidence type="ECO:0000259" key="3">
    <source>
        <dbReference type="SMART" id="SM01086"/>
    </source>
</evidence>
<keyword evidence="1" id="KW-0547">Nucleotide-binding</keyword>
<evidence type="ECO:0000313" key="4">
    <source>
        <dbReference type="EMBL" id="MDT0478489.1"/>
    </source>
</evidence>
<reference evidence="4" key="1">
    <citation type="submission" date="2024-05" db="EMBL/GenBank/DDBJ databases">
        <title>30 novel species of actinomycetes from the DSMZ collection.</title>
        <authorList>
            <person name="Nouioui I."/>
        </authorList>
    </citation>
    <scope>NUCLEOTIDE SEQUENCE</scope>
    <source>
        <strain evidence="4">DSM 41014</strain>
    </source>
</reference>
<feature type="domain" description="Clp ATPase C-terminal" evidence="3">
    <location>
        <begin position="37"/>
        <end position="128"/>
    </location>
</feature>
<evidence type="ECO:0000256" key="2">
    <source>
        <dbReference type="ARBA" id="ARBA00022840"/>
    </source>
</evidence>
<keyword evidence="2" id="KW-0067">ATP-binding</keyword>
<dbReference type="EMBL" id="JAVRFF010000534">
    <property type="protein sequence ID" value="MDT0478489.1"/>
    <property type="molecule type" value="Genomic_DNA"/>
</dbReference>
<dbReference type="Gene3D" id="1.10.8.60">
    <property type="match status" value="1"/>
</dbReference>
<dbReference type="Pfam" id="PF10431">
    <property type="entry name" value="ClpB_D2-small"/>
    <property type="match status" value="1"/>
</dbReference>
<dbReference type="InterPro" id="IPR050130">
    <property type="entry name" value="ClpA_ClpB"/>
</dbReference>
<feature type="non-terminal residue" evidence="4">
    <location>
        <position position="1"/>
    </location>
</feature>
<feature type="non-terminal residue" evidence="4">
    <location>
        <position position="135"/>
    </location>
</feature>
<dbReference type="PANTHER" id="PTHR11638">
    <property type="entry name" value="ATP-DEPENDENT CLP PROTEASE"/>
    <property type="match status" value="1"/>
</dbReference>
<keyword evidence="5" id="KW-1185">Reference proteome</keyword>
<dbReference type="SMART" id="SM01086">
    <property type="entry name" value="ClpB_D2-small"/>
    <property type="match status" value="1"/>
</dbReference>